<evidence type="ECO:0000256" key="1">
    <source>
        <dbReference type="SAM" id="MobiDB-lite"/>
    </source>
</evidence>
<evidence type="ECO:0000313" key="3">
    <source>
        <dbReference type="Proteomes" id="UP001293593"/>
    </source>
</evidence>
<feature type="region of interest" description="Disordered" evidence="1">
    <location>
        <begin position="19"/>
        <end position="56"/>
    </location>
</feature>
<gene>
    <name evidence="2" type="ORF">QN277_002456</name>
</gene>
<comment type="caution">
    <text evidence="2">The sequence shown here is derived from an EMBL/GenBank/DDBJ whole genome shotgun (WGS) entry which is preliminary data.</text>
</comment>
<dbReference type="Proteomes" id="UP001293593">
    <property type="component" value="Unassembled WGS sequence"/>
</dbReference>
<keyword evidence="3" id="KW-1185">Reference proteome</keyword>
<name>A0AAE1N9K2_9FABA</name>
<accession>A0AAE1N9K2</accession>
<protein>
    <submittedName>
        <fullName evidence="2">Uncharacterized protein</fullName>
    </submittedName>
</protein>
<dbReference type="EMBL" id="JAWXYG010000001">
    <property type="protein sequence ID" value="KAK4285808.1"/>
    <property type="molecule type" value="Genomic_DNA"/>
</dbReference>
<dbReference type="AlphaFoldDB" id="A0AAE1N9K2"/>
<feature type="compositionally biased region" description="Polar residues" evidence="1">
    <location>
        <begin position="31"/>
        <end position="44"/>
    </location>
</feature>
<organism evidence="2 3">
    <name type="scientific">Acacia crassicarpa</name>
    <name type="common">northern wattle</name>
    <dbReference type="NCBI Taxonomy" id="499986"/>
    <lineage>
        <taxon>Eukaryota</taxon>
        <taxon>Viridiplantae</taxon>
        <taxon>Streptophyta</taxon>
        <taxon>Embryophyta</taxon>
        <taxon>Tracheophyta</taxon>
        <taxon>Spermatophyta</taxon>
        <taxon>Magnoliopsida</taxon>
        <taxon>eudicotyledons</taxon>
        <taxon>Gunneridae</taxon>
        <taxon>Pentapetalae</taxon>
        <taxon>rosids</taxon>
        <taxon>fabids</taxon>
        <taxon>Fabales</taxon>
        <taxon>Fabaceae</taxon>
        <taxon>Caesalpinioideae</taxon>
        <taxon>mimosoid clade</taxon>
        <taxon>Acacieae</taxon>
        <taxon>Acacia</taxon>
    </lineage>
</organism>
<sequence>MRLTYVVIEHLNSKTTCYNSNSKAKSAASKRSTLMKPSSSQLAKQNCPPHIVGSRFQNLPRLNQERSVSIASRGRRSKLPSGRNWIVGSYTRSILIARPYT</sequence>
<reference evidence="2" key="1">
    <citation type="submission" date="2023-10" db="EMBL/GenBank/DDBJ databases">
        <title>Chromosome-level genome of the transformable northern wattle, Acacia crassicarpa.</title>
        <authorList>
            <person name="Massaro I."/>
            <person name="Sinha N.R."/>
            <person name="Poethig S."/>
            <person name="Leichty A.R."/>
        </authorList>
    </citation>
    <scope>NUCLEOTIDE SEQUENCE</scope>
    <source>
        <strain evidence="2">Acra3RX</strain>
        <tissue evidence="2">Leaf</tissue>
    </source>
</reference>
<proteinExistence type="predicted"/>
<evidence type="ECO:0000313" key="2">
    <source>
        <dbReference type="EMBL" id="KAK4285808.1"/>
    </source>
</evidence>